<name>A0A5M3MEC0_CONPW</name>
<dbReference type="GeneID" id="19202193"/>
<comment type="caution">
    <text evidence="2">The sequence shown here is derived from an EMBL/GenBank/DDBJ whole genome shotgun (WGS) entry which is preliminary data.</text>
</comment>
<feature type="region of interest" description="Disordered" evidence="1">
    <location>
        <begin position="250"/>
        <end position="373"/>
    </location>
</feature>
<dbReference type="Proteomes" id="UP000053558">
    <property type="component" value="Unassembled WGS sequence"/>
</dbReference>
<feature type="compositionally biased region" description="Polar residues" evidence="1">
    <location>
        <begin position="56"/>
        <end position="68"/>
    </location>
</feature>
<organism evidence="2 3">
    <name type="scientific">Coniophora puteana (strain RWD-64-598)</name>
    <name type="common">Brown rot fungus</name>
    <dbReference type="NCBI Taxonomy" id="741705"/>
    <lineage>
        <taxon>Eukaryota</taxon>
        <taxon>Fungi</taxon>
        <taxon>Dikarya</taxon>
        <taxon>Basidiomycota</taxon>
        <taxon>Agaricomycotina</taxon>
        <taxon>Agaricomycetes</taxon>
        <taxon>Agaricomycetidae</taxon>
        <taxon>Boletales</taxon>
        <taxon>Coniophorineae</taxon>
        <taxon>Coniophoraceae</taxon>
        <taxon>Coniophora</taxon>
    </lineage>
</organism>
<dbReference type="RefSeq" id="XP_007772776.1">
    <property type="nucleotide sequence ID" value="XM_007774586.1"/>
</dbReference>
<reference evidence="3" key="1">
    <citation type="journal article" date="2012" name="Science">
        <title>The Paleozoic origin of enzymatic lignin decomposition reconstructed from 31 fungal genomes.</title>
        <authorList>
            <person name="Floudas D."/>
            <person name="Binder M."/>
            <person name="Riley R."/>
            <person name="Barry K."/>
            <person name="Blanchette R.A."/>
            <person name="Henrissat B."/>
            <person name="Martinez A.T."/>
            <person name="Otillar R."/>
            <person name="Spatafora J.W."/>
            <person name="Yadav J.S."/>
            <person name="Aerts A."/>
            <person name="Benoit I."/>
            <person name="Boyd A."/>
            <person name="Carlson A."/>
            <person name="Copeland A."/>
            <person name="Coutinho P.M."/>
            <person name="de Vries R.P."/>
            <person name="Ferreira P."/>
            <person name="Findley K."/>
            <person name="Foster B."/>
            <person name="Gaskell J."/>
            <person name="Glotzer D."/>
            <person name="Gorecki P."/>
            <person name="Heitman J."/>
            <person name="Hesse C."/>
            <person name="Hori C."/>
            <person name="Igarashi K."/>
            <person name="Jurgens J.A."/>
            <person name="Kallen N."/>
            <person name="Kersten P."/>
            <person name="Kohler A."/>
            <person name="Kuees U."/>
            <person name="Kumar T.K.A."/>
            <person name="Kuo A."/>
            <person name="LaButti K."/>
            <person name="Larrondo L.F."/>
            <person name="Lindquist E."/>
            <person name="Ling A."/>
            <person name="Lombard V."/>
            <person name="Lucas S."/>
            <person name="Lundell T."/>
            <person name="Martin R."/>
            <person name="McLaughlin D.J."/>
            <person name="Morgenstern I."/>
            <person name="Morin E."/>
            <person name="Murat C."/>
            <person name="Nagy L.G."/>
            <person name="Nolan M."/>
            <person name="Ohm R.A."/>
            <person name="Patyshakuliyeva A."/>
            <person name="Rokas A."/>
            <person name="Ruiz-Duenas F.J."/>
            <person name="Sabat G."/>
            <person name="Salamov A."/>
            <person name="Samejima M."/>
            <person name="Schmutz J."/>
            <person name="Slot J.C."/>
            <person name="St John F."/>
            <person name="Stenlid J."/>
            <person name="Sun H."/>
            <person name="Sun S."/>
            <person name="Syed K."/>
            <person name="Tsang A."/>
            <person name="Wiebenga A."/>
            <person name="Young D."/>
            <person name="Pisabarro A."/>
            <person name="Eastwood D.C."/>
            <person name="Martin F."/>
            <person name="Cullen D."/>
            <person name="Grigoriev I.V."/>
            <person name="Hibbett D.S."/>
        </authorList>
    </citation>
    <scope>NUCLEOTIDE SEQUENCE [LARGE SCALE GENOMIC DNA]</scope>
    <source>
        <strain evidence="3">RWD-64-598 SS2</strain>
    </source>
</reference>
<evidence type="ECO:0000256" key="1">
    <source>
        <dbReference type="SAM" id="MobiDB-lite"/>
    </source>
</evidence>
<proteinExistence type="predicted"/>
<protein>
    <submittedName>
        <fullName evidence="2">Uncharacterized protein</fullName>
    </submittedName>
</protein>
<dbReference type="OMA" id="DENAFWT"/>
<feature type="region of interest" description="Disordered" evidence="1">
    <location>
        <begin position="1"/>
        <end position="234"/>
    </location>
</feature>
<accession>A0A5M3MEC0</accession>
<feature type="region of interest" description="Disordered" evidence="1">
    <location>
        <begin position="544"/>
        <end position="568"/>
    </location>
</feature>
<dbReference type="KEGG" id="cput:CONPUDRAFT_146357"/>
<feature type="compositionally biased region" description="Basic residues" evidence="1">
    <location>
        <begin position="44"/>
        <end position="55"/>
    </location>
</feature>
<sequence>MSTRDTRSPSPVIIPTSLHGDDFPQRPGGLKRSASVASLPTPPRTHHKRHARPKSRASNVSQHLSSEESGSDALANDDSDLDGNLGLGLGARLRAAASVGEEKDETNNGRKKRRMNDVLPGGDEEEDDENAFWTGRSGPRLGAPPAASTFDDPFAAPAPTEPKEDVDPTHIDKVQHDGSASPEPAMLTYRVKAPVSPPPSRRRGVRTTRSTRGTATVSLAPGLSPMKEDTEGEHLEAAAAAVATLEAVRGRAGPLPPSTPPRSLMIAAPTLPVTPQRTASPSKKHKRTRTVKKARGTKIMPVRDSPYNPFLLSDEEKGAVARIVDPFSSGGEDVEEEERAGPSKSRRDQLAARRQVQKRAESSGWESSDDECLVRKRRARAARAAEEDDVVGELTESESPTILTASARKTRAAAKKYQEPEIMKYTFRGQKAYFANPHFKRPEAILAAAALPLEHPEFEADEACAPKMLFPEAHAALASARRRKSKSPARAEAPSTPKRGARTLADEFEDAEANLPRTPVRRSPRLAQHQHHYDVVEAAAALEKARAREREKRETAAKARLAASQGLRAGAVVSEKDAIGRRAAGPSRRV</sequence>
<feature type="compositionally biased region" description="Basic and acidic residues" evidence="1">
    <location>
        <begin position="339"/>
        <end position="351"/>
    </location>
</feature>
<feature type="compositionally biased region" description="Low complexity" evidence="1">
    <location>
        <begin position="207"/>
        <end position="218"/>
    </location>
</feature>
<evidence type="ECO:0000313" key="3">
    <source>
        <dbReference type="Proteomes" id="UP000053558"/>
    </source>
</evidence>
<feature type="compositionally biased region" description="Basic and acidic residues" evidence="1">
    <location>
        <begin position="544"/>
        <end position="557"/>
    </location>
</feature>
<dbReference type="EMBL" id="JH711584">
    <property type="protein sequence ID" value="EIW77397.1"/>
    <property type="molecule type" value="Genomic_DNA"/>
</dbReference>
<feature type="compositionally biased region" description="Basic residues" evidence="1">
    <location>
        <begin position="282"/>
        <end position="296"/>
    </location>
</feature>
<feature type="compositionally biased region" description="Basic and acidic residues" evidence="1">
    <location>
        <begin position="161"/>
        <end position="176"/>
    </location>
</feature>
<gene>
    <name evidence="2" type="ORF">CONPUDRAFT_146357</name>
</gene>
<evidence type="ECO:0000313" key="2">
    <source>
        <dbReference type="EMBL" id="EIW77397.1"/>
    </source>
</evidence>
<feature type="region of interest" description="Disordered" evidence="1">
    <location>
        <begin position="479"/>
        <end position="532"/>
    </location>
</feature>
<feature type="compositionally biased region" description="Basic residues" evidence="1">
    <location>
        <begin position="519"/>
        <end position="530"/>
    </location>
</feature>
<keyword evidence="3" id="KW-1185">Reference proteome</keyword>
<dbReference type="AlphaFoldDB" id="A0A5M3MEC0"/>
<dbReference type="OrthoDB" id="3364608at2759"/>